<reference evidence="4 5" key="1">
    <citation type="submission" date="2020-08" db="EMBL/GenBank/DDBJ databases">
        <title>Croceimicrobium hydrocarbonivorans gen. nov., sp. nov., a novel marine bacterium isolated from a bacterial consortium that degrades polyethylene terephthalate.</title>
        <authorList>
            <person name="Liu R."/>
        </authorList>
    </citation>
    <scope>NUCLEOTIDE SEQUENCE [LARGE SCALE GENOMIC DNA]</scope>
    <source>
        <strain evidence="4 5">A20-9</strain>
    </source>
</reference>
<dbReference type="EMBL" id="CP060139">
    <property type="protein sequence ID" value="QNR25689.1"/>
    <property type="molecule type" value="Genomic_DNA"/>
</dbReference>
<dbReference type="Pfam" id="PF18962">
    <property type="entry name" value="Por_Secre_tail"/>
    <property type="match status" value="1"/>
</dbReference>
<feature type="domain" description="Secretion system C-terminal sorting" evidence="3">
    <location>
        <begin position="595"/>
        <end position="666"/>
    </location>
</feature>
<keyword evidence="5" id="KW-1185">Reference proteome</keyword>
<dbReference type="AlphaFoldDB" id="A0A7H0VIZ1"/>
<proteinExistence type="predicted"/>
<accession>A0A7H0VIZ1</accession>
<keyword evidence="1 2" id="KW-0732">Signal</keyword>
<dbReference type="InterPro" id="IPR026444">
    <property type="entry name" value="Secre_tail"/>
</dbReference>
<evidence type="ECO:0000313" key="4">
    <source>
        <dbReference type="EMBL" id="QNR25689.1"/>
    </source>
</evidence>
<feature type="chain" id="PRO_5028957756" evidence="2">
    <location>
        <begin position="20"/>
        <end position="671"/>
    </location>
</feature>
<evidence type="ECO:0000313" key="5">
    <source>
        <dbReference type="Proteomes" id="UP000516305"/>
    </source>
</evidence>
<dbReference type="Proteomes" id="UP000516305">
    <property type="component" value="Chromosome"/>
</dbReference>
<dbReference type="KEGG" id="chyd:H4K34_07570"/>
<evidence type="ECO:0000256" key="1">
    <source>
        <dbReference type="ARBA" id="ARBA00022729"/>
    </source>
</evidence>
<name>A0A7H0VIZ1_9FLAO</name>
<feature type="signal peptide" evidence="2">
    <location>
        <begin position="1"/>
        <end position="19"/>
    </location>
</feature>
<evidence type="ECO:0000256" key="2">
    <source>
        <dbReference type="SAM" id="SignalP"/>
    </source>
</evidence>
<dbReference type="RefSeq" id="WP_210760214.1">
    <property type="nucleotide sequence ID" value="NZ_CP060139.1"/>
</dbReference>
<sequence>MKKPLLITLLGSMTMALSAQQLPRAEASEDYQEMKARNGAFQYRPESSAQTVIWSEDFANGIPAGWSQNGTPALALWEYRGPNTAPPDSVGSRGCWAGPNNSGNLGDPINSPTRSNGFMIFDSDFLHSNGDRATNGSGPVPAPHVGRLRTDTIDLSAHSGAEIGFYMYARRFQSAWYVAISTDGGVTFPDTVEAFPASEVAVNASTDQNAYFRANLSSFVANQSYVVLEFVFDGNVSNSNGSGRYYWMIDDIELLTPPENSLVFTRATAPGATGEAPAHDIIFDNNSSYPKYLHLSDKQTVPITFDSNIYNYGTNAQTNVALAVEILDSNNAVAGTVFSPTVATLAPYDTAYYTTLTTSAWTPPFPGDFKLVYKAMSDSITLANTTAADTFNFSYGDAYSIDDKVADNYFGTNTGTNGMIAIGVLFNLEDPDQHPYGNGNSVYIQGMEMQMSCLTDSTADMEIAIYDTVGFAFNAGFPAGKNPIYRKVFSFDGSVPCNLANFSFEDANGKPLEIPADTYFFVASLFPNAADGVIRFANSTNWGQPTYASVFQNQNGSWFSGFSNSTTFEAPHYRVIMANPTNINLVENDLEEFQVYPNPTTGKGLIEFTEPGQYNLAVYSLAGEKVHEAKLAINAHEKYELNLDHLASGTYLLKLQNGSEEAKTVKLTIQK</sequence>
<evidence type="ECO:0000259" key="3">
    <source>
        <dbReference type="Pfam" id="PF18962"/>
    </source>
</evidence>
<protein>
    <submittedName>
        <fullName evidence="4">T9SS type A sorting domain-containing protein</fullName>
    </submittedName>
</protein>
<dbReference type="NCBIfam" id="TIGR04183">
    <property type="entry name" value="Por_Secre_tail"/>
    <property type="match status" value="1"/>
</dbReference>
<organism evidence="4 5">
    <name type="scientific">Croceimicrobium hydrocarbonivorans</name>
    <dbReference type="NCBI Taxonomy" id="2761580"/>
    <lineage>
        <taxon>Bacteria</taxon>
        <taxon>Pseudomonadati</taxon>
        <taxon>Bacteroidota</taxon>
        <taxon>Flavobacteriia</taxon>
        <taxon>Flavobacteriales</taxon>
        <taxon>Owenweeksiaceae</taxon>
        <taxon>Croceimicrobium</taxon>
    </lineage>
</organism>
<gene>
    <name evidence="4" type="ORF">H4K34_07570</name>
</gene>